<dbReference type="STRING" id="329186.SAMN02927925_01123"/>
<evidence type="ECO:0000313" key="2">
    <source>
        <dbReference type="EMBL" id="SCX07180.1"/>
    </source>
</evidence>
<dbReference type="PROSITE" id="PS51257">
    <property type="entry name" value="PROKAR_LIPOPROTEIN"/>
    <property type="match status" value="1"/>
</dbReference>
<name>A0A1G4VI74_9FLAO</name>
<organism evidence="2 3">
    <name type="scientific">Flavobacterium saliperosum</name>
    <dbReference type="NCBI Taxonomy" id="329186"/>
    <lineage>
        <taxon>Bacteria</taxon>
        <taxon>Pseudomonadati</taxon>
        <taxon>Bacteroidota</taxon>
        <taxon>Flavobacteriia</taxon>
        <taxon>Flavobacteriales</taxon>
        <taxon>Flavobacteriaceae</taxon>
        <taxon>Flavobacterium</taxon>
    </lineage>
</organism>
<protein>
    <submittedName>
        <fullName evidence="2">Uncharacterized protein</fullName>
    </submittedName>
</protein>
<reference evidence="2 3" key="1">
    <citation type="submission" date="2016-10" db="EMBL/GenBank/DDBJ databases">
        <authorList>
            <person name="de Groot N.N."/>
        </authorList>
    </citation>
    <scope>NUCLEOTIDE SEQUENCE [LARGE SCALE GENOMIC DNA]</scope>
    <source>
        <strain evidence="2 3">CGMCC 1.3801</strain>
    </source>
</reference>
<gene>
    <name evidence="2" type="ORF">SAMN02927925_01123</name>
</gene>
<accession>A0A1G4VI74</accession>
<feature type="chain" id="PRO_5010266904" evidence="1">
    <location>
        <begin position="24"/>
        <end position="345"/>
    </location>
</feature>
<dbReference type="SUPFAM" id="SSF63825">
    <property type="entry name" value="YWTD domain"/>
    <property type="match status" value="1"/>
</dbReference>
<proteinExistence type="predicted"/>
<dbReference type="Proteomes" id="UP000182124">
    <property type="component" value="Unassembled WGS sequence"/>
</dbReference>
<dbReference type="RefSeq" id="WP_023576698.1">
    <property type="nucleotide sequence ID" value="NZ_CBCSBQ010000007.1"/>
</dbReference>
<dbReference type="eggNOG" id="COG3391">
    <property type="taxonomic scope" value="Bacteria"/>
</dbReference>
<dbReference type="AlphaFoldDB" id="A0A1G4VI74"/>
<sequence>MKNFLIACALASFLLTACNNDDAALVSENPPPVDATPTPARELKLVTSSNTSGKVTFSDLLAASPIVKSVSVSGLDSDGIFFDSGKDQIVLASRTNNRLESYLGLRNSIISGTDNLMLAFSSTSDFNNAREIAVIDDKVIVTQDQNTANGNINKILVYQKTASSFNLMNTYTVDFKVWGIHIEGSDLYAVADLTSDIVVFNNFFSNPSGNITPSKRVVIEGLVRTHGITFSAADNRMILTDVGSATSATDGGLVIINNFSSVFMATANMGTITTGNQIRVYGPTSLLGNPVDVAYDNVSKNIYVAERLNGGGQVLTFSLPTSNGDYAPTSSRIEAGVTAVYLVRK</sequence>
<evidence type="ECO:0000313" key="3">
    <source>
        <dbReference type="Proteomes" id="UP000182124"/>
    </source>
</evidence>
<dbReference type="EMBL" id="FMTY01000002">
    <property type="protein sequence ID" value="SCX07180.1"/>
    <property type="molecule type" value="Genomic_DNA"/>
</dbReference>
<feature type="signal peptide" evidence="1">
    <location>
        <begin position="1"/>
        <end position="23"/>
    </location>
</feature>
<evidence type="ECO:0000256" key="1">
    <source>
        <dbReference type="SAM" id="SignalP"/>
    </source>
</evidence>
<keyword evidence="1" id="KW-0732">Signal</keyword>